<accession>A0A024GAX1</accession>
<keyword evidence="3" id="KW-1185">Reference proteome</keyword>
<evidence type="ECO:0000256" key="1">
    <source>
        <dbReference type="SAM" id="MobiDB-lite"/>
    </source>
</evidence>
<dbReference type="Proteomes" id="UP000053237">
    <property type="component" value="Unassembled WGS sequence"/>
</dbReference>
<sequence length="197" mass="22297">MSAAIINRPKRIDDLEKQLSVETRKSGSSFASSKSQCKDHLSIAQSELVPVSSLKPHYRNTSQQSSQRLSTLSNTTESGQLCKYPSKPCVNRRAVKKTGKLHSFCEFHRSMANRNQRRLEQRRRIKRKAEDVVGVDGQSKELCEAHSSIRAKIEKFSGNKHSSEQASREPFQFPVHLLPEDIQFLHVAFMNSPCDSA</sequence>
<dbReference type="OrthoDB" id="168273at2759"/>
<organism evidence="2 3">
    <name type="scientific">Albugo candida</name>
    <dbReference type="NCBI Taxonomy" id="65357"/>
    <lineage>
        <taxon>Eukaryota</taxon>
        <taxon>Sar</taxon>
        <taxon>Stramenopiles</taxon>
        <taxon>Oomycota</taxon>
        <taxon>Peronosporomycetes</taxon>
        <taxon>Albuginales</taxon>
        <taxon>Albuginaceae</taxon>
        <taxon>Albugo</taxon>
    </lineage>
</organism>
<evidence type="ECO:0000313" key="3">
    <source>
        <dbReference type="Proteomes" id="UP000053237"/>
    </source>
</evidence>
<name>A0A024GAX1_9STRA</name>
<reference evidence="2 3" key="1">
    <citation type="submission" date="2012-05" db="EMBL/GenBank/DDBJ databases">
        <title>Recombination and specialization in a pathogen metapopulation.</title>
        <authorList>
            <person name="Gardiner A."/>
            <person name="Kemen E."/>
            <person name="Schultz-Larsen T."/>
            <person name="MacLean D."/>
            <person name="Van Oosterhout C."/>
            <person name="Jones J.D.G."/>
        </authorList>
    </citation>
    <scope>NUCLEOTIDE SEQUENCE [LARGE SCALE GENOMIC DNA]</scope>
    <source>
        <strain evidence="2 3">Ac Nc2</strain>
    </source>
</reference>
<dbReference type="EMBL" id="CAIX01000054">
    <property type="protein sequence ID" value="CCI43700.1"/>
    <property type="molecule type" value="Genomic_DNA"/>
</dbReference>
<dbReference type="InParanoid" id="A0A024GAX1"/>
<proteinExistence type="predicted"/>
<dbReference type="AlphaFoldDB" id="A0A024GAX1"/>
<feature type="region of interest" description="Disordered" evidence="1">
    <location>
        <begin position="54"/>
        <end position="80"/>
    </location>
</feature>
<protein>
    <submittedName>
        <fullName evidence="2">Uncharacterized protein</fullName>
    </submittedName>
</protein>
<feature type="compositionally biased region" description="Low complexity" evidence="1">
    <location>
        <begin position="59"/>
        <end position="76"/>
    </location>
</feature>
<evidence type="ECO:0000313" key="2">
    <source>
        <dbReference type="EMBL" id="CCI43700.1"/>
    </source>
</evidence>
<gene>
    <name evidence="2" type="ORF">BN9_044840</name>
</gene>
<comment type="caution">
    <text evidence="2">The sequence shown here is derived from an EMBL/GenBank/DDBJ whole genome shotgun (WGS) entry which is preliminary data.</text>
</comment>